<dbReference type="EMBL" id="JAWDJO010000138">
    <property type="protein sequence ID" value="KAL1892139.1"/>
    <property type="molecule type" value="Genomic_DNA"/>
</dbReference>
<comment type="caution">
    <text evidence="3">The sequence shown here is derived from an EMBL/GenBank/DDBJ whole genome shotgun (WGS) entry which is preliminary data.</text>
</comment>
<protein>
    <recommendedName>
        <fullName evidence="2">ASX DEUBAD domain-containing protein</fullName>
    </recommendedName>
</protein>
<gene>
    <name evidence="3" type="ORF">Cpir12675_004689</name>
</gene>
<evidence type="ECO:0000313" key="4">
    <source>
        <dbReference type="Proteomes" id="UP001583280"/>
    </source>
</evidence>
<evidence type="ECO:0000313" key="3">
    <source>
        <dbReference type="EMBL" id="KAL1892139.1"/>
    </source>
</evidence>
<dbReference type="Proteomes" id="UP001583280">
    <property type="component" value="Unassembled WGS sequence"/>
</dbReference>
<accession>A0ABR3YVX1</accession>
<feature type="compositionally biased region" description="Low complexity" evidence="1">
    <location>
        <begin position="1"/>
        <end position="19"/>
    </location>
</feature>
<organism evidence="3 4">
    <name type="scientific">Ceratocystis pirilliformis</name>
    <dbReference type="NCBI Taxonomy" id="259994"/>
    <lineage>
        <taxon>Eukaryota</taxon>
        <taxon>Fungi</taxon>
        <taxon>Dikarya</taxon>
        <taxon>Ascomycota</taxon>
        <taxon>Pezizomycotina</taxon>
        <taxon>Sordariomycetes</taxon>
        <taxon>Hypocreomycetidae</taxon>
        <taxon>Microascales</taxon>
        <taxon>Ceratocystidaceae</taxon>
        <taxon>Ceratocystis</taxon>
    </lineage>
</organism>
<feature type="region of interest" description="Disordered" evidence="1">
    <location>
        <begin position="1"/>
        <end position="125"/>
    </location>
</feature>
<feature type="compositionally biased region" description="Polar residues" evidence="1">
    <location>
        <begin position="101"/>
        <end position="125"/>
    </location>
</feature>
<feature type="region of interest" description="Disordered" evidence="1">
    <location>
        <begin position="143"/>
        <end position="170"/>
    </location>
</feature>
<proteinExistence type="predicted"/>
<evidence type="ECO:0000256" key="1">
    <source>
        <dbReference type="SAM" id="MobiDB-lite"/>
    </source>
</evidence>
<name>A0ABR3YVX1_9PEZI</name>
<dbReference type="InterPro" id="IPR028020">
    <property type="entry name" value="ASX_DEUBAD_dom"/>
</dbReference>
<reference evidence="3 4" key="1">
    <citation type="journal article" date="2024" name="IMA Fungus">
        <title>IMA Genome - F19 : A genome assembly and annotation guide to empower mycologists, including annotated draft genome sequences of Ceratocystis pirilliformis, Diaporthe australafricana, Fusarium ophioides, Paecilomyces lecythidis, and Sporothrix stenoceras.</title>
        <authorList>
            <person name="Aylward J."/>
            <person name="Wilson A.M."/>
            <person name="Visagie C.M."/>
            <person name="Spraker J."/>
            <person name="Barnes I."/>
            <person name="Buitendag C."/>
            <person name="Ceriani C."/>
            <person name="Del Mar Angel L."/>
            <person name="du Plessis D."/>
            <person name="Fuchs T."/>
            <person name="Gasser K."/>
            <person name="Kramer D."/>
            <person name="Li W."/>
            <person name="Munsamy K."/>
            <person name="Piso A."/>
            <person name="Price J.L."/>
            <person name="Sonnekus B."/>
            <person name="Thomas C."/>
            <person name="van der Nest A."/>
            <person name="van Dijk A."/>
            <person name="van Heerden A."/>
            <person name="van Vuuren N."/>
            <person name="Yilmaz N."/>
            <person name="Duong T.A."/>
            <person name="van der Merwe N.A."/>
            <person name="Wingfield M.J."/>
            <person name="Wingfield B.D."/>
        </authorList>
    </citation>
    <scope>NUCLEOTIDE SEQUENCE [LARGE SCALE GENOMIC DNA]</scope>
    <source>
        <strain evidence="3 4">CMW 12675</strain>
    </source>
</reference>
<dbReference type="Pfam" id="PF13919">
    <property type="entry name" value="ASXH"/>
    <property type="match status" value="1"/>
</dbReference>
<feature type="region of interest" description="Disordered" evidence="1">
    <location>
        <begin position="300"/>
        <end position="328"/>
    </location>
</feature>
<feature type="domain" description="ASX DEUBAD" evidence="2">
    <location>
        <begin position="167"/>
        <end position="295"/>
    </location>
</feature>
<keyword evidence="4" id="KW-1185">Reference proteome</keyword>
<evidence type="ECO:0000259" key="2">
    <source>
        <dbReference type="Pfam" id="PF13919"/>
    </source>
</evidence>
<sequence>MSSSSLSSPPSSPLPSLSPTSENPPTKALRKRPAQLEDKNFTNLSQRPAKIRLFPSTKEPRLVPISSDSLPCPTPTDEISYESPQQTRAPAPAPSKASRKVLSTPTKPFKQSASPPTSRRVSARQAINQSRIAEYCALQHTDRQEVPVTSSLKPKQTSRNQAPKKKAPAKRNNAWGMDNVFTSVRSPLIKANLREILLLGDSWDCLPQDKKDKITSLFPGGDKYLSIQPDGSRRPNVVALRSNNSFRYDVTRYQENIHLGRHNHLWLEDAWAAHHRRIQGFYDNALEDKVNSDWGVDASVNTQTKSQGEINVPDALEEEAESQVKRGS</sequence>
<feature type="compositionally biased region" description="Polar residues" evidence="1">
    <location>
        <begin position="300"/>
        <end position="309"/>
    </location>
</feature>
<feature type="compositionally biased region" description="Polar residues" evidence="1">
    <location>
        <begin position="147"/>
        <end position="161"/>
    </location>
</feature>